<dbReference type="EMBL" id="CP144542">
    <property type="protein sequence ID" value="WVW82644.1"/>
    <property type="molecule type" value="Genomic_DNA"/>
</dbReference>
<evidence type="ECO:0000259" key="3">
    <source>
        <dbReference type="SMART" id="SM00382"/>
    </source>
</evidence>
<feature type="domain" description="AAA+ ATPase" evidence="3">
    <location>
        <begin position="250"/>
        <end position="373"/>
    </location>
</feature>
<evidence type="ECO:0000256" key="1">
    <source>
        <dbReference type="RuleBase" id="RU003651"/>
    </source>
</evidence>
<sequence length="503" mass="57138">MKFCTIALIAFHTLLASTNASLSSVLRNKQAPWVSQPQAGPDSHPTNPFNIFVDHFSASRSGTDTFLQTQITALYPNSSIVTTDDIYFDIFRFAAGAPESLVIRELDDVESIKRTVFMKPARRREGTGKIAEQVVFGGWAVAWQDREFKIIFATWAESFRQVTQWHIITDSPAAANQFIHACASHCSTFRDVVWVFEQGLWRPDRALWESVQKASWDDVVLDGSFKKSLQSDYRSFFKSEKTYKDLGVPWKRGLIFLGPPGNGKTISLKALMKEVNVPSLYVKSFHSWGGDEKGIRDIFARARAEAPCVLVLEDLDSLITDDNRSFFLNEVDGLEDNDGLLLIGTTNHFDRLDPALSSRPSRFDRKYTFPDPSKAQRRDYAKWWQNRLHSNGKIEFPDSLLDEFADKTGNFSFAYMKEAFVSTLLVIASHDDSENDKPNFRTILLEQVHHLRHEMESTDSISAPSIPTMTTTNSPVSEMMGYTLARLEFSEDSMVYQIPWISM</sequence>
<reference evidence="4" key="1">
    <citation type="submission" date="2013-07" db="EMBL/GenBank/DDBJ databases">
        <authorList>
            <consortium name="The Broad Institute Genome Sequencing Platform"/>
            <person name="Cuomo C."/>
            <person name="Litvintseva A."/>
            <person name="Chen Y."/>
            <person name="Heitman J."/>
            <person name="Sun S."/>
            <person name="Springer D."/>
            <person name="Dromer F."/>
            <person name="Young S.K."/>
            <person name="Zeng Q."/>
            <person name="Gargeya S."/>
            <person name="Fitzgerald M."/>
            <person name="Abouelleil A."/>
            <person name="Alvarado L."/>
            <person name="Berlin A.M."/>
            <person name="Chapman S.B."/>
            <person name="Dewar J."/>
            <person name="Goldberg J."/>
            <person name="Griggs A."/>
            <person name="Gujja S."/>
            <person name="Hansen M."/>
            <person name="Howarth C."/>
            <person name="Imamovic A."/>
            <person name="Larimer J."/>
            <person name="McCowan C."/>
            <person name="Murphy C."/>
            <person name="Pearson M."/>
            <person name="Priest M."/>
            <person name="Roberts A."/>
            <person name="Saif S."/>
            <person name="Shea T."/>
            <person name="Sykes S."/>
            <person name="Wortman J."/>
            <person name="Nusbaum C."/>
            <person name="Birren B."/>
        </authorList>
    </citation>
    <scope>NUCLEOTIDE SEQUENCE</scope>
    <source>
        <strain evidence="4">CBS 10118</strain>
    </source>
</reference>
<dbReference type="InterPro" id="IPR003960">
    <property type="entry name" value="ATPase_AAA_CS"/>
</dbReference>
<reference evidence="4" key="2">
    <citation type="submission" date="2024-02" db="EMBL/GenBank/DDBJ databases">
        <title>Comparative genomics of Cryptococcus and Kwoniella reveals pathogenesis evolution and contrasting modes of karyotype evolution via chromosome fusion or intercentromeric recombination.</title>
        <authorList>
            <person name="Coelho M.A."/>
            <person name="David-Palma M."/>
            <person name="Shea T."/>
            <person name="Bowers K."/>
            <person name="McGinley-Smith S."/>
            <person name="Mohammad A.W."/>
            <person name="Gnirke A."/>
            <person name="Yurkov A.M."/>
            <person name="Nowrousian M."/>
            <person name="Sun S."/>
            <person name="Cuomo C.A."/>
            <person name="Heitman J."/>
        </authorList>
    </citation>
    <scope>NUCLEOTIDE SEQUENCE</scope>
    <source>
        <strain evidence="4">CBS 10118</strain>
    </source>
</reference>
<dbReference type="GO" id="GO:0042254">
    <property type="term" value="P:ribosome biogenesis"/>
    <property type="evidence" value="ECO:0007669"/>
    <property type="project" value="TreeGrafter"/>
</dbReference>
<dbReference type="InterPro" id="IPR003593">
    <property type="entry name" value="AAA+_ATPase"/>
</dbReference>
<dbReference type="Pfam" id="PF00004">
    <property type="entry name" value="AAA"/>
    <property type="match status" value="1"/>
</dbReference>
<dbReference type="PANTHER" id="PTHR23077">
    <property type="entry name" value="AAA-FAMILY ATPASE"/>
    <property type="match status" value="1"/>
</dbReference>
<dbReference type="GO" id="GO:0005524">
    <property type="term" value="F:ATP binding"/>
    <property type="evidence" value="ECO:0007669"/>
    <property type="project" value="UniProtKB-KW"/>
</dbReference>
<dbReference type="SUPFAM" id="SSF52540">
    <property type="entry name" value="P-loop containing nucleoside triphosphate hydrolases"/>
    <property type="match status" value="1"/>
</dbReference>
<dbReference type="GO" id="GO:0016887">
    <property type="term" value="F:ATP hydrolysis activity"/>
    <property type="evidence" value="ECO:0007669"/>
    <property type="project" value="InterPro"/>
</dbReference>
<gene>
    <name evidence="4" type="ORF">I302_104655</name>
</gene>
<name>A0AAJ8K860_9TREE</name>
<dbReference type="Proteomes" id="UP000092730">
    <property type="component" value="Chromosome 2"/>
</dbReference>
<dbReference type="GO" id="GO:0003723">
    <property type="term" value="F:RNA binding"/>
    <property type="evidence" value="ECO:0007669"/>
    <property type="project" value="TreeGrafter"/>
</dbReference>
<dbReference type="InterPro" id="IPR050168">
    <property type="entry name" value="AAA_ATPase_domain"/>
</dbReference>
<feature type="chain" id="PRO_5042604390" description="AAA+ ATPase domain-containing protein" evidence="2">
    <location>
        <begin position="21"/>
        <end position="503"/>
    </location>
</feature>
<keyword evidence="1" id="KW-0547">Nucleotide-binding</keyword>
<accession>A0AAJ8K860</accession>
<proteinExistence type="inferred from homology"/>
<dbReference type="SMART" id="SM00382">
    <property type="entry name" value="AAA"/>
    <property type="match status" value="1"/>
</dbReference>
<dbReference type="GO" id="GO:0005634">
    <property type="term" value="C:nucleus"/>
    <property type="evidence" value="ECO:0007669"/>
    <property type="project" value="TreeGrafter"/>
</dbReference>
<keyword evidence="1" id="KW-0067">ATP-binding</keyword>
<dbReference type="GO" id="GO:1990275">
    <property type="term" value="F:preribosome binding"/>
    <property type="evidence" value="ECO:0007669"/>
    <property type="project" value="TreeGrafter"/>
</dbReference>
<protein>
    <recommendedName>
        <fullName evidence="3">AAA+ ATPase domain-containing protein</fullName>
    </recommendedName>
</protein>
<dbReference type="PROSITE" id="PS00674">
    <property type="entry name" value="AAA"/>
    <property type="match status" value="1"/>
</dbReference>
<comment type="similarity">
    <text evidence="1">Belongs to the AAA ATPase family.</text>
</comment>
<evidence type="ECO:0000313" key="5">
    <source>
        <dbReference type="Proteomes" id="UP000092730"/>
    </source>
</evidence>
<keyword evidence="2" id="KW-0732">Signal</keyword>
<dbReference type="Gene3D" id="3.40.50.300">
    <property type="entry name" value="P-loop containing nucleotide triphosphate hydrolases"/>
    <property type="match status" value="1"/>
</dbReference>
<dbReference type="GeneID" id="30207764"/>
<dbReference type="PANTHER" id="PTHR23077:SF132">
    <property type="entry name" value="ATP-DEPENDENT ZN PROTEASE"/>
    <property type="match status" value="1"/>
</dbReference>
<dbReference type="AlphaFoldDB" id="A0AAJ8K860"/>
<evidence type="ECO:0000313" key="4">
    <source>
        <dbReference type="EMBL" id="WVW82644.1"/>
    </source>
</evidence>
<dbReference type="InterPro" id="IPR027417">
    <property type="entry name" value="P-loop_NTPase"/>
</dbReference>
<dbReference type="KEGG" id="kbi:30207764"/>
<keyword evidence="5" id="KW-1185">Reference proteome</keyword>
<dbReference type="InterPro" id="IPR003959">
    <property type="entry name" value="ATPase_AAA_core"/>
</dbReference>
<dbReference type="RefSeq" id="XP_065725995.1">
    <property type="nucleotide sequence ID" value="XM_065869923.1"/>
</dbReference>
<evidence type="ECO:0000256" key="2">
    <source>
        <dbReference type="SAM" id="SignalP"/>
    </source>
</evidence>
<organism evidence="4 5">
    <name type="scientific">Kwoniella bestiolae CBS 10118</name>
    <dbReference type="NCBI Taxonomy" id="1296100"/>
    <lineage>
        <taxon>Eukaryota</taxon>
        <taxon>Fungi</taxon>
        <taxon>Dikarya</taxon>
        <taxon>Basidiomycota</taxon>
        <taxon>Agaricomycotina</taxon>
        <taxon>Tremellomycetes</taxon>
        <taxon>Tremellales</taxon>
        <taxon>Cryptococcaceae</taxon>
        <taxon>Kwoniella</taxon>
    </lineage>
</organism>
<feature type="signal peptide" evidence="2">
    <location>
        <begin position="1"/>
        <end position="20"/>
    </location>
</feature>